<evidence type="ECO:0000313" key="2">
    <source>
        <dbReference type="EMBL" id="ONM47360.1"/>
    </source>
</evidence>
<evidence type="ECO:0000259" key="1">
    <source>
        <dbReference type="Pfam" id="PF14534"/>
    </source>
</evidence>
<organism evidence="2 3">
    <name type="scientific">Nocardia donostiensis</name>
    <dbReference type="NCBI Taxonomy" id="1538463"/>
    <lineage>
        <taxon>Bacteria</taxon>
        <taxon>Bacillati</taxon>
        <taxon>Actinomycetota</taxon>
        <taxon>Actinomycetes</taxon>
        <taxon>Mycobacteriales</taxon>
        <taxon>Nocardiaceae</taxon>
        <taxon>Nocardia</taxon>
    </lineage>
</organism>
<dbReference type="Gene3D" id="3.10.450.50">
    <property type="match status" value="1"/>
</dbReference>
<dbReference type="Pfam" id="PF14534">
    <property type="entry name" value="DUF4440"/>
    <property type="match status" value="1"/>
</dbReference>
<evidence type="ECO:0000313" key="3">
    <source>
        <dbReference type="Proteomes" id="UP000188836"/>
    </source>
</evidence>
<reference evidence="2 3" key="1">
    <citation type="journal article" date="2016" name="Antonie Van Leeuwenhoek">
        <title>Nocardia donostiensis sp. nov., isolated from human respiratory specimens.</title>
        <authorList>
            <person name="Ercibengoa M."/>
            <person name="Bell M."/>
            <person name="Marimon J.M."/>
            <person name="Humrighouse B."/>
            <person name="Klenk H.P."/>
            <person name="Potter G."/>
            <person name="Perez-Trallero E."/>
        </authorList>
    </citation>
    <scope>NUCLEOTIDE SEQUENCE [LARGE SCALE GENOMIC DNA]</scope>
    <source>
        <strain evidence="2 3">X1655</strain>
    </source>
</reference>
<name>A0A1W0B3E2_9NOCA</name>
<keyword evidence="3" id="KW-1185">Reference proteome</keyword>
<dbReference type="InterPro" id="IPR032710">
    <property type="entry name" value="NTF2-like_dom_sf"/>
</dbReference>
<dbReference type="SUPFAM" id="SSF54427">
    <property type="entry name" value="NTF2-like"/>
    <property type="match status" value="1"/>
</dbReference>
<dbReference type="Proteomes" id="UP000188836">
    <property type="component" value="Unassembled WGS sequence"/>
</dbReference>
<feature type="domain" description="DUF4440" evidence="1">
    <location>
        <begin position="2"/>
        <end position="106"/>
    </location>
</feature>
<sequence>MAALFRTLEAALAAKDATAFDQVFTEDVVFITPAGAIFRGWEELHSYHRDLLGNSHDARAHFDLLVVRFLTPDHALVNVEQTLHTPEFSVTNRGTWVLIQRNETWWVCSVQNTNLAGPTS</sequence>
<comment type="caution">
    <text evidence="2">The sequence shown here is derived from an EMBL/GenBank/DDBJ whole genome shotgun (WGS) entry which is preliminary data.</text>
</comment>
<protein>
    <recommendedName>
        <fullName evidence="1">DUF4440 domain-containing protein</fullName>
    </recommendedName>
</protein>
<proteinExistence type="predicted"/>
<dbReference type="EMBL" id="MUMY01000016">
    <property type="protein sequence ID" value="ONM47360.1"/>
    <property type="molecule type" value="Genomic_DNA"/>
</dbReference>
<dbReference type="InterPro" id="IPR011944">
    <property type="entry name" value="Steroid_delta5-4_isomerase"/>
</dbReference>
<dbReference type="InterPro" id="IPR027843">
    <property type="entry name" value="DUF4440"/>
</dbReference>
<accession>A0A1W0B3E2</accession>
<dbReference type="AlphaFoldDB" id="A0A1W0B3E2"/>
<gene>
    <name evidence="2" type="ORF">B0T46_18715</name>
</gene>
<dbReference type="NCBIfam" id="TIGR02246">
    <property type="entry name" value="SgcJ/EcaC family oxidoreductase"/>
    <property type="match status" value="1"/>
</dbReference>